<dbReference type="PROSITE" id="PS00330">
    <property type="entry name" value="HEMOLYSIN_CALCIUM"/>
    <property type="match status" value="2"/>
</dbReference>
<dbReference type="AlphaFoldDB" id="A0A7W8X9H4"/>
<dbReference type="InterPro" id="IPR001343">
    <property type="entry name" value="Hemolysn_Ca-bd"/>
</dbReference>
<dbReference type="GO" id="GO:0005509">
    <property type="term" value="F:calcium ion binding"/>
    <property type="evidence" value="ECO:0007669"/>
    <property type="project" value="InterPro"/>
</dbReference>
<dbReference type="InterPro" id="IPR011049">
    <property type="entry name" value="Serralysin-like_metalloprot_C"/>
</dbReference>
<dbReference type="InterPro" id="IPR010221">
    <property type="entry name" value="VCBS_dom"/>
</dbReference>
<dbReference type="InterPro" id="IPR040853">
    <property type="entry name" value="RapA2_cadherin-like"/>
</dbReference>
<feature type="non-terminal residue" evidence="2">
    <location>
        <position position="1"/>
    </location>
</feature>
<dbReference type="Proteomes" id="UP000585507">
    <property type="component" value="Unassembled WGS sequence"/>
</dbReference>
<gene>
    <name evidence="2" type="ORF">GGD55_003929</name>
</gene>
<sequence length="822" mass="84050">ATDTQTVTITINGTNDAPVIEATSVVSGSVTEWADLSAGEVANTPHTTSGTLAFADVDDLDSHTVSATGAPGYLGSFVPTIADAATGDNAGTIAWTFSVGDAALDFLAAGETRTQTYTVTLTDNNGSSTVQTVTITLTGTNDAPVLTVDSAGSVTEDVGVVAGNLVDSGSLSHTDVDIIDSHSVTSTLANPPVWSGGNLSTVLSASQIAELTSGFTIAGSNWNFGVPNALVQFLDTGETITFAYDVTVNDGHGGTDTETVAITITGANDAPVVASTCVWLPSDPTQQSPGFTNGYPLHVSVPTDVDGENVIVSATNAPSGVLYYNGITYVPVTNGTVLYDPAAGINLLDDLVYTPTSTVNDTPSSTLNLKATDGTATTAYSVTINEVAPNRLPATSATVGDGSSSLNSGGDFSKSFSITQGFVDGINSNLTGATIKVLTDFQKAPFDLPVPVDERNPTIFNADNAGSQREGELQVELWIGSNKFAIVEDDLTAATFEQSWFYDASSGYMAATVNYSNIFLLNGAGVATATTLAQFLASNPAVAGDTWILNYRDNDGGSYQGRFAKFEFYYSDPGDPGIVVVGDDTKSNLIYGTSGGDNLTGGALDDSIIARGGNDVLNGAGGNDTLSGGAGNDVIDGGTGIDLLDISDASSGVTFTLVQSTTNTSADLSVAGLGIETYRNIEGIIGSDHDDILGGSGFADQIYGGAGSDRMTGGGGADTFVIADNELQLGIDDVITDYDAAQGDVVDLTALLSDLPKGIALEDYVRVQDAGGNNATLQVDTDGGTGNGAGWQTVAVLENFSVSDDVVKILFNENGTKTTGEV</sequence>
<protein>
    <submittedName>
        <fullName evidence="2">VCBS repeat-containing protein</fullName>
    </submittedName>
</protein>
<name>A0A7W8X9H4_9HYPH</name>
<feature type="domain" description="RapA2 cadherin-like" evidence="1">
    <location>
        <begin position="131"/>
        <end position="188"/>
    </location>
</feature>
<dbReference type="NCBIfam" id="TIGR01965">
    <property type="entry name" value="VCBS_repeat"/>
    <property type="match status" value="3"/>
</dbReference>
<keyword evidence="3" id="KW-1185">Reference proteome</keyword>
<organism evidence="2 3">
    <name type="scientific">Rhizobium giardinii</name>
    <dbReference type="NCBI Taxonomy" id="56731"/>
    <lineage>
        <taxon>Bacteria</taxon>
        <taxon>Pseudomonadati</taxon>
        <taxon>Pseudomonadota</taxon>
        <taxon>Alphaproteobacteria</taxon>
        <taxon>Hyphomicrobiales</taxon>
        <taxon>Rhizobiaceae</taxon>
        <taxon>Rhizobium/Agrobacterium group</taxon>
        <taxon>Rhizobium</taxon>
    </lineage>
</organism>
<evidence type="ECO:0000313" key="3">
    <source>
        <dbReference type="Proteomes" id="UP000585507"/>
    </source>
</evidence>
<reference evidence="2 3" key="1">
    <citation type="submission" date="2020-08" db="EMBL/GenBank/DDBJ databases">
        <title>Genomic Encyclopedia of Type Strains, Phase IV (KMG-V): Genome sequencing to study the core and pangenomes of soil and plant-associated prokaryotes.</title>
        <authorList>
            <person name="Whitman W."/>
        </authorList>
    </citation>
    <scope>NUCLEOTIDE SEQUENCE [LARGE SCALE GENOMIC DNA]</scope>
    <source>
        <strain evidence="2 3">SEMIA 4084</strain>
    </source>
</reference>
<dbReference type="Pfam" id="PF17803">
    <property type="entry name" value="Cadherin_4"/>
    <property type="match status" value="1"/>
</dbReference>
<dbReference type="SUPFAM" id="SSF51120">
    <property type="entry name" value="beta-Roll"/>
    <property type="match status" value="2"/>
</dbReference>
<dbReference type="NCBIfam" id="TIGR03661">
    <property type="entry name" value="T1SS_VCA0849"/>
    <property type="match status" value="1"/>
</dbReference>
<comment type="caution">
    <text evidence="2">The sequence shown here is derived from an EMBL/GenBank/DDBJ whole genome shotgun (WGS) entry which is preliminary data.</text>
</comment>
<dbReference type="RefSeq" id="WP_183672559.1">
    <property type="nucleotide sequence ID" value="NZ_JACHBK010000008.1"/>
</dbReference>
<dbReference type="InterPro" id="IPR019960">
    <property type="entry name" value="T1SS_VCA0849"/>
</dbReference>
<dbReference type="InterPro" id="IPR018511">
    <property type="entry name" value="Hemolysin-typ_Ca-bd_CS"/>
</dbReference>
<accession>A0A7W8X9H4</accession>
<dbReference type="PRINTS" id="PR00313">
    <property type="entry name" value="CABNDNGRPT"/>
</dbReference>
<evidence type="ECO:0000313" key="2">
    <source>
        <dbReference type="EMBL" id="MBB5537214.1"/>
    </source>
</evidence>
<dbReference type="EMBL" id="JACHBK010000008">
    <property type="protein sequence ID" value="MBB5537214.1"/>
    <property type="molecule type" value="Genomic_DNA"/>
</dbReference>
<dbReference type="Gene3D" id="2.150.10.10">
    <property type="entry name" value="Serralysin-like metalloprotease, C-terminal"/>
    <property type="match status" value="2"/>
</dbReference>
<evidence type="ECO:0000259" key="1">
    <source>
        <dbReference type="Pfam" id="PF17803"/>
    </source>
</evidence>
<dbReference type="Pfam" id="PF00353">
    <property type="entry name" value="HemolysinCabind"/>
    <property type="match status" value="2"/>
</dbReference>
<proteinExistence type="predicted"/>